<keyword evidence="1" id="KW-0489">Methyltransferase</keyword>
<evidence type="ECO:0000259" key="4">
    <source>
        <dbReference type="Pfam" id="PF01728"/>
    </source>
</evidence>
<organism evidence="5 6">
    <name type="scientific">Phaseolus coccineus</name>
    <name type="common">Scarlet runner bean</name>
    <name type="synonym">Phaseolus multiflorus</name>
    <dbReference type="NCBI Taxonomy" id="3886"/>
    <lineage>
        <taxon>Eukaryota</taxon>
        <taxon>Viridiplantae</taxon>
        <taxon>Streptophyta</taxon>
        <taxon>Embryophyta</taxon>
        <taxon>Tracheophyta</taxon>
        <taxon>Spermatophyta</taxon>
        <taxon>Magnoliopsida</taxon>
        <taxon>eudicotyledons</taxon>
        <taxon>Gunneridae</taxon>
        <taxon>Pentapetalae</taxon>
        <taxon>rosids</taxon>
        <taxon>fabids</taxon>
        <taxon>Fabales</taxon>
        <taxon>Fabaceae</taxon>
        <taxon>Papilionoideae</taxon>
        <taxon>50 kb inversion clade</taxon>
        <taxon>NPAAA clade</taxon>
        <taxon>indigoferoid/millettioid clade</taxon>
        <taxon>Phaseoleae</taxon>
        <taxon>Phaseolus</taxon>
    </lineage>
</organism>
<evidence type="ECO:0000256" key="2">
    <source>
        <dbReference type="ARBA" id="ARBA00022679"/>
    </source>
</evidence>
<sequence length="323" mass="36740">MSALSAPFARLLYPTAQWFHSTPVAMPQLKGKHLLVIPPRPPALCAQDLVVTSSRGGQHLPYCNPYQGHYFSSRPYQEEDATSRMLNLGSYHHPVTGMFGEMVYSRVFGNPENFWAHHQNWAPDQNWVPWEKEKVIRHFDSCKADLVVCDGVPDVTGLHDMDEFVQFQLILAVRVRSSSVFFEPVEQWWRSAEQVALVAIVERRLHGGRESSYNLRRLCFAAKVILPTFAKPKSSHNSSIEAFAVCENYSPPEGFNPKDLHRLLEKDVAFKAAYFNKTKATRQDKQGVSSKHLFGQFFCGLSQREMHIALDPCQCRGAFELLA</sequence>
<dbReference type="InterPro" id="IPR002877">
    <property type="entry name" value="RNA_MeTrfase_FtsJ_dom"/>
</dbReference>
<dbReference type="InterPro" id="IPR029063">
    <property type="entry name" value="SAM-dependent_MTases_sf"/>
</dbReference>
<dbReference type="InterPro" id="IPR050082">
    <property type="entry name" value="RNA_methyltr_RlmE"/>
</dbReference>
<keyword evidence="3" id="KW-0949">S-adenosyl-L-methionine</keyword>
<evidence type="ECO:0000313" key="5">
    <source>
        <dbReference type="EMBL" id="KAK7331931.1"/>
    </source>
</evidence>
<accession>A0AAN9LAV4</accession>
<dbReference type="Proteomes" id="UP001374584">
    <property type="component" value="Unassembled WGS sequence"/>
</dbReference>
<dbReference type="GO" id="GO:0005737">
    <property type="term" value="C:cytoplasm"/>
    <property type="evidence" value="ECO:0007669"/>
    <property type="project" value="TreeGrafter"/>
</dbReference>
<dbReference type="GO" id="GO:0002181">
    <property type="term" value="P:cytoplasmic translation"/>
    <property type="evidence" value="ECO:0007669"/>
    <property type="project" value="TreeGrafter"/>
</dbReference>
<dbReference type="PANTHER" id="PTHR10920">
    <property type="entry name" value="RIBOSOMAL RNA METHYLTRANSFERASE"/>
    <property type="match status" value="1"/>
</dbReference>
<protein>
    <recommendedName>
        <fullName evidence="4">Ribosomal RNA methyltransferase FtsJ domain-containing protein</fullName>
    </recommendedName>
</protein>
<dbReference type="EMBL" id="JAYMYR010000011">
    <property type="protein sequence ID" value="KAK7331931.1"/>
    <property type="molecule type" value="Genomic_DNA"/>
</dbReference>
<reference evidence="5 6" key="1">
    <citation type="submission" date="2024-01" db="EMBL/GenBank/DDBJ databases">
        <title>The genomes of 5 underutilized Papilionoideae crops provide insights into root nodulation and disease resistanc.</title>
        <authorList>
            <person name="Jiang F."/>
        </authorList>
    </citation>
    <scope>NUCLEOTIDE SEQUENCE [LARGE SCALE GENOMIC DNA]</scope>
    <source>
        <strain evidence="5">JINMINGXINNONG_FW02</strain>
        <tissue evidence="5">Leaves</tissue>
    </source>
</reference>
<dbReference type="AlphaFoldDB" id="A0AAN9LAV4"/>
<dbReference type="Pfam" id="PF01728">
    <property type="entry name" value="FtsJ"/>
    <property type="match status" value="1"/>
</dbReference>
<proteinExistence type="predicted"/>
<keyword evidence="2" id="KW-0808">Transferase</keyword>
<keyword evidence="6" id="KW-1185">Reference proteome</keyword>
<name>A0AAN9LAV4_PHACN</name>
<gene>
    <name evidence="5" type="ORF">VNO80_28676</name>
</gene>
<evidence type="ECO:0000256" key="3">
    <source>
        <dbReference type="ARBA" id="ARBA00022691"/>
    </source>
</evidence>
<feature type="domain" description="Ribosomal RNA methyltransferase FtsJ" evidence="4">
    <location>
        <begin position="133"/>
        <end position="248"/>
    </location>
</feature>
<dbReference type="GO" id="GO:0030488">
    <property type="term" value="P:tRNA methylation"/>
    <property type="evidence" value="ECO:0007669"/>
    <property type="project" value="TreeGrafter"/>
</dbReference>
<dbReference type="PANTHER" id="PTHR10920:SF12">
    <property type="entry name" value="TRNA (CYTIDINE(32)_GUANOSINE(34)-2'-O)-METHYLTRANSFERASE-RELATED"/>
    <property type="match status" value="1"/>
</dbReference>
<evidence type="ECO:0000313" key="6">
    <source>
        <dbReference type="Proteomes" id="UP001374584"/>
    </source>
</evidence>
<dbReference type="Gene3D" id="3.40.50.150">
    <property type="entry name" value="Vaccinia Virus protein VP39"/>
    <property type="match status" value="1"/>
</dbReference>
<dbReference type="GO" id="GO:0008175">
    <property type="term" value="F:tRNA methyltransferase activity"/>
    <property type="evidence" value="ECO:0007669"/>
    <property type="project" value="TreeGrafter"/>
</dbReference>
<comment type="caution">
    <text evidence="5">The sequence shown here is derived from an EMBL/GenBank/DDBJ whole genome shotgun (WGS) entry which is preliminary data.</text>
</comment>
<evidence type="ECO:0000256" key="1">
    <source>
        <dbReference type="ARBA" id="ARBA00022603"/>
    </source>
</evidence>